<dbReference type="EMBL" id="NBAG03000068">
    <property type="protein sequence ID" value="PNI92459.1"/>
    <property type="molecule type" value="Genomic_DNA"/>
</dbReference>
<name>A0A2J8Q858_PANTR</name>
<dbReference type="SUPFAM" id="SSF64268">
    <property type="entry name" value="PX domain"/>
    <property type="match status" value="1"/>
</dbReference>
<dbReference type="Proteomes" id="UP000236370">
    <property type="component" value="Unassembled WGS sequence"/>
</dbReference>
<evidence type="ECO:0000313" key="3">
    <source>
        <dbReference type="Proteomes" id="UP000236370"/>
    </source>
</evidence>
<protein>
    <submittedName>
        <fullName evidence="2">NCF1 isoform 6</fullName>
    </submittedName>
</protein>
<proteinExistence type="predicted"/>
<dbReference type="InterPro" id="IPR036871">
    <property type="entry name" value="PX_dom_sf"/>
</dbReference>
<dbReference type="AlphaFoldDB" id="A0A2J8Q858"/>
<organism evidence="2 3">
    <name type="scientific">Pan troglodytes</name>
    <name type="common">Chimpanzee</name>
    <dbReference type="NCBI Taxonomy" id="9598"/>
    <lineage>
        <taxon>Eukaryota</taxon>
        <taxon>Metazoa</taxon>
        <taxon>Chordata</taxon>
        <taxon>Craniata</taxon>
        <taxon>Vertebrata</taxon>
        <taxon>Euteleostomi</taxon>
        <taxon>Mammalia</taxon>
        <taxon>Eutheria</taxon>
        <taxon>Euarchontoglires</taxon>
        <taxon>Primates</taxon>
        <taxon>Haplorrhini</taxon>
        <taxon>Catarrhini</taxon>
        <taxon>Hominidae</taxon>
        <taxon>Pan</taxon>
    </lineage>
</organism>
<feature type="region of interest" description="Disordered" evidence="1">
    <location>
        <begin position="28"/>
        <end position="51"/>
    </location>
</feature>
<evidence type="ECO:0000256" key="1">
    <source>
        <dbReference type="SAM" id="MobiDB-lite"/>
    </source>
</evidence>
<dbReference type="GO" id="GO:0035091">
    <property type="term" value="F:phosphatidylinositol binding"/>
    <property type="evidence" value="ECO:0007669"/>
    <property type="project" value="InterPro"/>
</dbReference>
<accession>A0A2J8Q858</accession>
<comment type="caution">
    <text evidence="2">The sequence shown here is derived from an EMBL/GenBank/DDBJ whole genome shotgun (WGS) entry which is preliminary data.</text>
</comment>
<feature type="non-terminal residue" evidence="2">
    <location>
        <position position="1"/>
    </location>
</feature>
<dbReference type="Gene3D" id="3.30.1520.10">
    <property type="entry name" value="Phox-like domain"/>
    <property type="match status" value="1"/>
</dbReference>
<gene>
    <name evidence="2" type="ORF">CK820_G0040815</name>
</gene>
<evidence type="ECO:0000313" key="2">
    <source>
        <dbReference type="EMBL" id="PNI92459.1"/>
    </source>
</evidence>
<reference evidence="2 3" key="1">
    <citation type="submission" date="2017-12" db="EMBL/GenBank/DDBJ databases">
        <title>High-resolution comparative analysis of great ape genomes.</title>
        <authorList>
            <person name="Pollen A."/>
            <person name="Hastie A."/>
            <person name="Hormozdiari F."/>
            <person name="Dougherty M."/>
            <person name="Liu R."/>
            <person name="Chaisson M."/>
            <person name="Hoppe E."/>
            <person name="Hill C."/>
            <person name="Pang A."/>
            <person name="Hillier L."/>
            <person name="Baker C."/>
            <person name="Armstrong J."/>
            <person name="Shendure J."/>
            <person name="Paten B."/>
            <person name="Wilson R."/>
            <person name="Chao H."/>
            <person name="Schneider V."/>
            <person name="Ventura M."/>
            <person name="Kronenberg Z."/>
            <person name="Murali S."/>
            <person name="Gordon D."/>
            <person name="Cantsilieris S."/>
            <person name="Munson K."/>
            <person name="Nelson B."/>
            <person name="Raja A."/>
            <person name="Underwood J."/>
            <person name="Diekhans M."/>
            <person name="Fiddes I."/>
            <person name="Haussler D."/>
            <person name="Eichler E."/>
        </authorList>
    </citation>
    <scope>NUCLEOTIDE SEQUENCE [LARGE SCALE GENOMIC DNA]</scope>
    <source>
        <strain evidence="2">Yerkes chimp pedigree #C0471</strain>
    </source>
</reference>
<sequence>YMFLVKWQDLSEKVVYRRFTEIYEFHLPSGLTGSGPPRTARAHLPSTAARS</sequence>